<dbReference type="OrthoDB" id="9805696at2"/>
<evidence type="ECO:0000259" key="13">
    <source>
        <dbReference type="PROSITE" id="PS51194"/>
    </source>
</evidence>
<feature type="region of interest" description="Disordered" evidence="11">
    <location>
        <begin position="543"/>
        <end position="599"/>
    </location>
</feature>
<dbReference type="AlphaFoldDB" id="A0A2S5KT04"/>
<evidence type="ECO:0000256" key="1">
    <source>
        <dbReference type="ARBA" id="ARBA00022490"/>
    </source>
</evidence>
<comment type="subcellular location">
    <subcellularLocation>
        <location evidence="9">Cytoplasm</location>
    </subcellularLocation>
</comment>
<evidence type="ECO:0000259" key="12">
    <source>
        <dbReference type="PROSITE" id="PS51192"/>
    </source>
</evidence>
<dbReference type="SMART" id="SM00490">
    <property type="entry name" value="HELICc"/>
    <property type="match status" value="1"/>
</dbReference>
<keyword evidence="5 9" id="KW-0067">ATP-binding</keyword>
<evidence type="ECO:0000256" key="11">
    <source>
        <dbReference type="SAM" id="MobiDB-lite"/>
    </source>
</evidence>
<dbReference type="GO" id="GO:0005840">
    <property type="term" value="C:ribosome"/>
    <property type="evidence" value="ECO:0007669"/>
    <property type="project" value="TreeGrafter"/>
</dbReference>
<dbReference type="PANTHER" id="PTHR47963:SF8">
    <property type="entry name" value="ATP-DEPENDENT RNA HELICASE DEAD"/>
    <property type="match status" value="1"/>
</dbReference>
<feature type="domain" description="DEAD-box RNA helicase Q" evidence="14">
    <location>
        <begin position="1"/>
        <end position="29"/>
    </location>
</feature>
<reference evidence="15 16" key="1">
    <citation type="submission" date="2018-02" db="EMBL/GenBank/DDBJ databases">
        <title>novel marine gammaproteobacteria from coastal saline agro ecosystem.</title>
        <authorList>
            <person name="Krishnan R."/>
            <person name="Ramesh Kumar N."/>
        </authorList>
    </citation>
    <scope>NUCLEOTIDE SEQUENCE [LARGE SCALE GENOMIC DNA]</scope>
    <source>
        <strain evidence="15 16">228</strain>
    </source>
</reference>
<dbReference type="SUPFAM" id="SSF52540">
    <property type="entry name" value="P-loop containing nucleoside triphosphate hydrolases"/>
    <property type="match status" value="1"/>
</dbReference>
<dbReference type="PROSITE" id="PS00039">
    <property type="entry name" value="DEAD_ATP_HELICASE"/>
    <property type="match status" value="1"/>
</dbReference>
<protein>
    <recommendedName>
        <fullName evidence="9">ATP-dependent RNA helicase DeaD</fullName>
        <ecNumber evidence="9">3.6.4.13</ecNumber>
    </recommendedName>
    <alternativeName>
        <fullName evidence="9">Cold-shock DEAD box protein A</fullName>
    </alternativeName>
</protein>
<comment type="function">
    <text evidence="9">DEAD-box RNA helicase involved in various cellular processes at low temperature, including ribosome biogenesis, mRNA degradation and translation initiation.</text>
</comment>
<evidence type="ECO:0000256" key="3">
    <source>
        <dbReference type="ARBA" id="ARBA00022801"/>
    </source>
</evidence>
<dbReference type="GO" id="GO:0006401">
    <property type="term" value="P:RNA catabolic process"/>
    <property type="evidence" value="ECO:0007669"/>
    <property type="project" value="UniProtKB-UniRule"/>
</dbReference>
<dbReference type="InterPro" id="IPR027417">
    <property type="entry name" value="P-loop_NTPase"/>
</dbReference>
<evidence type="ECO:0000259" key="14">
    <source>
        <dbReference type="PROSITE" id="PS51195"/>
    </source>
</evidence>
<dbReference type="PROSITE" id="PS51192">
    <property type="entry name" value="HELICASE_ATP_BIND_1"/>
    <property type="match status" value="1"/>
</dbReference>
<feature type="short sequence motif" description="Q motif" evidence="10">
    <location>
        <begin position="1"/>
        <end position="29"/>
    </location>
</feature>
<dbReference type="InterPro" id="IPR014001">
    <property type="entry name" value="Helicase_ATP-bd"/>
</dbReference>
<feature type="compositionally biased region" description="Basic and acidic residues" evidence="11">
    <location>
        <begin position="441"/>
        <end position="479"/>
    </location>
</feature>
<dbReference type="InterPro" id="IPR028618">
    <property type="entry name" value="DEAD_helicase_DeaD"/>
</dbReference>
<evidence type="ECO:0000256" key="6">
    <source>
        <dbReference type="ARBA" id="ARBA00022884"/>
    </source>
</evidence>
<dbReference type="HAMAP" id="MF_00964">
    <property type="entry name" value="DEAD_helicase_DeaD"/>
    <property type="match status" value="1"/>
</dbReference>
<dbReference type="Pfam" id="PF00271">
    <property type="entry name" value="Helicase_C"/>
    <property type="match status" value="1"/>
</dbReference>
<dbReference type="PANTHER" id="PTHR47963">
    <property type="entry name" value="DEAD-BOX ATP-DEPENDENT RNA HELICASE 47, MITOCHONDRIAL"/>
    <property type="match status" value="1"/>
</dbReference>
<evidence type="ECO:0000313" key="15">
    <source>
        <dbReference type="EMBL" id="PPC77785.1"/>
    </source>
</evidence>
<evidence type="ECO:0000256" key="2">
    <source>
        <dbReference type="ARBA" id="ARBA00022741"/>
    </source>
</evidence>
<keyword evidence="3 9" id="KW-0378">Hydrolase</keyword>
<feature type="region of interest" description="Disordered" evidence="11">
    <location>
        <begin position="431"/>
        <end position="479"/>
    </location>
</feature>
<dbReference type="GO" id="GO:0000027">
    <property type="term" value="P:ribosomal large subunit assembly"/>
    <property type="evidence" value="ECO:0007669"/>
    <property type="project" value="UniProtKB-UniRule"/>
</dbReference>
<evidence type="ECO:0000256" key="7">
    <source>
        <dbReference type="ARBA" id="ARBA00023016"/>
    </source>
</evidence>
<dbReference type="SMART" id="SM00487">
    <property type="entry name" value="DEXDc"/>
    <property type="match status" value="1"/>
</dbReference>
<evidence type="ECO:0000256" key="9">
    <source>
        <dbReference type="HAMAP-Rule" id="MF_00964"/>
    </source>
</evidence>
<gene>
    <name evidence="9" type="primary">deaD</name>
    <name evidence="9" type="synonym">csdA</name>
    <name evidence="15" type="ORF">C4K68_08335</name>
</gene>
<dbReference type="InterPro" id="IPR000629">
    <property type="entry name" value="RNA-helicase_DEAD-box_CS"/>
</dbReference>
<dbReference type="GO" id="GO:0016887">
    <property type="term" value="F:ATP hydrolysis activity"/>
    <property type="evidence" value="ECO:0007669"/>
    <property type="project" value="RHEA"/>
</dbReference>
<evidence type="ECO:0000313" key="16">
    <source>
        <dbReference type="Proteomes" id="UP000238196"/>
    </source>
</evidence>
<dbReference type="Pfam" id="PF00270">
    <property type="entry name" value="DEAD"/>
    <property type="match status" value="1"/>
</dbReference>
<dbReference type="CDD" id="cd00268">
    <property type="entry name" value="DEADc"/>
    <property type="match status" value="1"/>
</dbReference>
<keyword evidence="7 9" id="KW-0346">Stress response</keyword>
<keyword evidence="2 9" id="KW-0547">Nucleotide-binding</keyword>
<dbReference type="EC" id="3.6.4.13" evidence="9"/>
<dbReference type="InterPro" id="IPR057325">
    <property type="entry name" value="DeaD_dimer"/>
</dbReference>
<dbReference type="Gene3D" id="3.40.50.300">
    <property type="entry name" value="P-loop containing nucleotide triphosphate hydrolases"/>
    <property type="match status" value="2"/>
</dbReference>
<feature type="compositionally biased region" description="Basic and acidic residues" evidence="11">
    <location>
        <begin position="553"/>
        <end position="599"/>
    </location>
</feature>
<dbReference type="Gene3D" id="3.30.70.330">
    <property type="match status" value="1"/>
</dbReference>
<comment type="caution">
    <text evidence="15">The sequence shown here is derived from an EMBL/GenBank/DDBJ whole genome shotgun (WGS) entry which is preliminary data.</text>
</comment>
<keyword evidence="6 9" id="KW-0694">RNA-binding</keyword>
<feature type="domain" description="Helicase ATP-binding" evidence="12">
    <location>
        <begin position="32"/>
        <end position="203"/>
    </location>
</feature>
<dbReference type="InterPro" id="IPR050547">
    <property type="entry name" value="DEAD_box_RNA_helicases"/>
</dbReference>
<dbReference type="InterPro" id="IPR044742">
    <property type="entry name" value="DEAD/DEAH_RhlB"/>
</dbReference>
<dbReference type="GO" id="GO:0005524">
    <property type="term" value="F:ATP binding"/>
    <property type="evidence" value="ECO:0007669"/>
    <property type="project" value="UniProtKB-UniRule"/>
</dbReference>
<dbReference type="InterPro" id="IPR005580">
    <property type="entry name" value="DbpA/CsdA_RNA-bd_dom"/>
</dbReference>
<dbReference type="Proteomes" id="UP000238196">
    <property type="component" value="Unassembled WGS sequence"/>
</dbReference>
<dbReference type="FunFam" id="3.40.50.300:FF:000108">
    <property type="entry name" value="ATP-dependent RNA helicase RhlE"/>
    <property type="match status" value="1"/>
</dbReference>
<accession>A0A2S5KT04</accession>
<evidence type="ECO:0000256" key="5">
    <source>
        <dbReference type="ARBA" id="ARBA00022840"/>
    </source>
</evidence>
<dbReference type="Pfam" id="PF25399">
    <property type="entry name" value="DeaD_dimer"/>
    <property type="match status" value="1"/>
</dbReference>
<dbReference type="Pfam" id="PF03880">
    <property type="entry name" value="DbpA"/>
    <property type="match status" value="1"/>
</dbReference>
<comment type="similarity">
    <text evidence="9">Belongs to the DEAD box helicase family. DeaD/CsdA subfamily.</text>
</comment>
<dbReference type="PROSITE" id="PS51195">
    <property type="entry name" value="Q_MOTIF"/>
    <property type="match status" value="1"/>
</dbReference>
<dbReference type="GO" id="GO:0033592">
    <property type="term" value="F:RNA strand annealing activity"/>
    <property type="evidence" value="ECO:0007669"/>
    <property type="project" value="TreeGrafter"/>
</dbReference>
<dbReference type="GO" id="GO:0005829">
    <property type="term" value="C:cytosol"/>
    <property type="evidence" value="ECO:0007669"/>
    <property type="project" value="TreeGrafter"/>
</dbReference>
<dbReference type="EMBL" id="PRLP01000025">
    <property type="protein sequence ID" value="PPC77785.1"/>
    <property type="molecule type" value="Genomic_DNA"/>
</dbReference>
<comment type="catalytic activity">
    <reaction evidence="8 9">
        <text>ATP + H2O = ADP + phosphate + H(+)</text>
        <dbReference type="Rhea" id="RHEA:13065"/>
        <dbReference type="ChEBI" id="CHEBI:15377"/>
        <dbReference type="ChEBI" id="CHEBI:15378"/>
        <dbReference type="ChEBI" id="CHEBI:30616"/>
        <dbReference type="ChEBI" id="CHEBI:43474"/>
        <dbReference type="ChEBI" id="CHEBI:456216"/>
        <dbReference type="EC" id="3.6.4.13"/>
    </reaction>
</comment>
<dbReference type="InterPro" id="IPR012677">
    <property type="entry name" value="Nucleotide-bd_a/b_plait_sf"/>
</dbReference>
<dbReference type="GO" id="GO:0070417">
    <property type="term" value="P:cellular response to cold"/>
    <property type="evidence" value="ECO:0007669"/>
    <property type="project" value="InterPro"/>
</dbReference>
<dbReference type="PROSITE" id="PS51194">
    <property type="entry name" value="HELICASE_CTER"/>
    <property type="match status" value="1"/>
</dbReference>
<dbReference type="InterPro" id="IPR014014">
    <property type="entry name" value="RNA_helicase_DEAD_Q_motif"/>
</dbReference>
<proteinExistence type="inferred from homology"/>
<evidence type="ECO:0000256" key="10">
    <source>
        <dbReference type="PROSITE-ProRule" id="PRU00552"/>
    </source>
</evidence>
<dbReference type="CDD" id="cd18787">
    <property type="entry name" value="SF2_C_DEAD"/>
    <property type="match status" value="1"/>
</dbReference>
<name>A0A2S5KT04_9PROT</name>
<keyword evidence="1 9" id="KW-0963">Cytoplasm</keyword>
<dbReference type="GO" id="GO:0003724">
    <property type="term" value="F:RNA helicase activity"/>
    <property type="evidence" value="ECO:0007669"/>
    <property type="project" value="UniProtKB-UniRule"/>
</dbReference>
<dbReference type="InterPro" id="IPR001650">
    <property type="entry name" value="Helicase_C-like"/>
</dbReference>
<dbReference type="InterPro" id="IPR011545">
    <property type="entry name" value="DEAD/DEAH_box_helicase_dom"/>
</dbReference>
<evidence type="ECO:0000256" key="4">
    <source>
        <dbReference type="ARBA" id="ARBA00022806"/>
    </source>
</evidence>
<feature type="domain" description="Helicase C-terminal" evidence="13">
    <location>
        <begin position="229"/>
        <end position="374"/>
    </location>
</feature>
<sequence>MTFADLGLPEFLLTPLAEMGYENPSPIQEQSIPVLLSGKDVLGQAQTGTGKTAAFALPLLARIYLKVSAPQALILTPTRELALQVTTALEQYAARMRGIRILSVYGGQDYRTQLRGLRDGVHVVVGTPGRVMDHMERGTLNLDNLQTLVLDEADEMLKMGFIDDVEWILEKTPSTRQIALFSATMPPVIREVADRHLQDAAQIKIHSKTATVSSITQAYIEVSGHQKFDALARLLEVEDFDGLIIFARTKTTTQELADKLDHYGYRAAALHGDLSQPLREKVVDRLKQNKVDIIVATDVAARGLDVERISHVVNYDLPMDRESYVHRVGRTGRAGREGRALVLITPRERRTLQGLERHIGHSLERYKLPTKKEMAQLREQQFVNKILEAMQDERVSEGTSIVQRLTEEHGVALENVAAALYWMARDEKAAPRSADIEIEQPEARAARRGDRNERGERTERRERPQDTEPMTRYRIALGREQRVEPRDIVGAIANEAGISGSRIGHIKLYGTYSTVYLPENLNPAQRSALAGCSIRNQSMQLSPWAENGEEGGYADRPRRSSSSRGDRGDRGDRPAPRRSRDEDRGERFSRRDDFRPRQR</sequence>
<keyword evidence="4 9" id="KW-0347">Helicase</keyword>
<evidence type="ECO:0000256" key="8">
    <source>
        <dbReference type="ARBA" id="ARBA00047984"/>
    </source>
</evidence>
<organism evidence="15 16">
    <name type="scientific">Proteobacteria bacterium 228</name>
    <dbReference type="NCBI Taxonomy" id="2083153"/>
    <lineage>
        <taxon>Bacteria</taxon>
        <taxon>Pseudomonadati</taxon>
        <taxon>Pseudomonadota</taxon>
    </lineage>
</organism>